<evidence type="ECO:0000313" key="1">
    <source>
        <dbReference type="EMBL" id="KAF2831038.1"/>
    </source>
</evidence>
<dbReference type="PANTHER" id="PTHR38790:SF4">
    <property type="entry name" value="2EXR DOMAIN-CONTAINING PROTEIN"/>
    <property type="match status" value="1"/>
</dbReference>
<name>A0A6A7AE86_9PLEO</name>
<dbReference type="EMBL" id="MU006218">
    <property type="protein sequence ID" value="KAF2831038.1"/>
    <property type="molecule type" value="Genomic_DNA"/>
</dbReference>
<reference evidence="1" key="1">
    <citation type="journal article" date="2020" name="Stud. Mycol.">
        <title>101 Dothideomycetes genomes: a test case for predicting lifestyles and emergence of pathogens.</title>
        <authorList>
            <person name="Haridas S."/>
            <person name="Albert R."/>
            <person name="Binder M."/>
            <person name="Bloem J."/>
            <person name="Labutti K."/>
            <person name="Salamov A."/>
            <person name="Andreopoulos B."/>
            <person name="Baker S."/>
            <person name="Barry K."/>
            <person name="Bills G."/>
            <person name="Bluhm B."/>
            <person name="Cannon C."/>
            <person name="Castanera R."/>
            <person name="Culley D."/>
            <person name="Daum C."/>
            <person name="Ezra D."/>
            <person name="Gonzalez J."/>
            <person name="Henrissat B."/>
            <person name="Kuo A."/>
            <person name="Liang C."/>
            <person name="Lipzen A."/>
            <person name="Lutzoni F."/>
            <person name="Magnuson J."/>
            <person name="Mondo S."/>
            <person name="Nolan M."/>
            <person name="Ohm R."/>
            <person name="Pangilinan J."/>
            <person name="Park H.-J."/>
            <person name="Ramirez L."/>
            <person name="Alfaro M."/>
            <person name="Sun H."/>
            <person name="Tritt A."/>
            <person name="Yoshinaga Y."/>
            <person name="Zwiers L.-H."/>
            <person name="Turgeon B."/>
            <person name="Goodwin S."/>
            <person name="Spatafora J."/>
            <person name="Crous P."/>
            <person name="Grigoriev I."/>
        </authorList>
    </citation>
    <scope>NUCLEOTIDE SEQUENCE</scope>
    <source>
        <strain evidence="1">CBS 113818</strain>
    </source>
</reference>
<keyword evidence="2" id="KW-1185">Reference proteome</keyword>
<dbReference type="Proteomes" id="UP000799424">
    <property type="component" value="Unassembled WGS sequence"/>
</dbReference>
<accession>A0A6A7AE86</accession>
<dbReference type="OrthoDB" id="5413827at2759"/>
<dbReference type="PANTHER" id="PTHR38790">
    <property type="entry name" value="2EXR DOMAIN-CONTAINING PROTEIN-RELATED"/>
    <property type="match status" value="1"/>
</dbReference>
<dbReference type="AlphaFoldDB" id="A0A6A7AE86"/>
<sequence>MGLSIKEADAIAVRNQTQSPLLKLPAEIRSTIFGHAFGHLMFAFPRYRCWSSMDTRRSSGRLTATSLDVFTLIKSTTVCHQIYAETALLPFKNNLFWLNVSAYKLQIRPQDTLSALMPHQQDAIMHVGLSINLESYTHAIPNLIKSGIFELGNLRLVNVAILSVPDYHRYKIEPLKERIKTFFRERSTSKPEVVFEAKEI</sequence>
<organism evidence="1 2">
    <name type="scientific">Ophiobolus disseminans</name>
    <dbReference type="NCBI Taxonomy" id="1469910"/>
    <lineage>
        <taxon>Eukaryota</taxon>
        <taxon>Fungi</taxon>
        <taxon>Dikarya</taxon>
        <taxon>Ascomycota</taxon>
        <taxon>Pezizomycotina</taxon>
        <taxon>Dothideomycetes</taxon>
        <taxon>Pleosporomycetidae</taxon>
        <taxon>Pleosporales</taxon>
        <taxon>Pleosporineae</taxon>
        <taxon>Phaeosphaeriaceae</taxon>
        <taxon>Ophiobolus</taxon>
    </lineage>
</organism>
<protein>
    <submittedName>
        <fullName evidence="1">Uncharacterized protein</fullName>
    </submittedName>
</protein>
<proteinExistence type="predicted"/>
<evidence type="ECO:0000313" key="2">
    <source>
        <dbReference type="Proteomes" id="UP000799424"/>
    </source>
</evidence>
<gene>
    <name evidence="1" type="ORF">CC86DRAFT_401597</name>
</gene>